<accession>A0ACB9CJN7</accession>
<gene>
    <name evidence="1" type="ORF">L6452_13925</name>
</gene>
<evidence type="ECO:0000313" key="2">
    <source>
        <dbReference type="Proteomes" id="UP001055879"/>
    </source>
</evidence>
<dbReference type="EMBL" id="CM042050">
    <property type="protein sequence ID" value="KAI3734456.1"/>
    <property type="molecule type" value="Genomic_DNA"/>
</dbReference>
<keyword evidence="2" id="KW-1185">Reference proteome</keyword>
<name>A0ACB9CJN7_ARCLA</name>
<evidence type="ECO:0000313" key="1">
    <source>
        <dbReference type="EMBL" id="KAI3734456.1"/>
    </source>
</evidence>
<comment type="caution">
    <text evidence="1">The sequence shown here is derived from an EMBL/GenBank/DDBJ whole genome shotgun (WGS) entry which is preliminary data.</text>
</comment>
<organism evidence="1 2">
    <name type="scientific">Arctium lappa</name>
    <name type="common">Greater burdock</name>
    <name type="synonym">Lappa major</name>
    <dbReference type="NCBI Taxonomy" id="4217"/>
    <lineage>
        <taxon>Eukaryota</taxon>
        <taxon>Viridiplantae</taxon>
        <taxon>Streptophyta</taxon>
        <taxon>Embryophyta</taxon>
        <taxon>Tracheophyta</taxon>
        <taxon>Spermatophyta</taxon>
        <taxon>Magnoliopsida</taxon>
        <taxon>eudicotyledons</taxon>
        <taxon>Gunneridae</taxon>
        <taxon>Pentapetalae</taxon>
        <taxon>asterids</taxon>
        <taxon>campanulids</taxon>
        <taxon>Asterales</taxon>
        <taxon>Asteraceae</taxon>
        <taxon>Carduoideae</taxon>
        <taxon>Cardueae</taxon>
        <taxon>Arctiinae</taxon>
        <taxon>Arctium</taxon>
    </lineage>
</organism>
<dbReference type="Proteomes" id="UP001055879">
    <property type="component" value="Linkage Group LG04"/>
</dbReference>
<protein>
    <submittedName>
        <fullName evidence="1">Uncharacterized protein</fullName>
    </submittedName>
</protein>
<proteinExistence type="predicted"/>
<reference evidence="2" key="1">
    <citation type="journal article" date="2022" name="Mol. Ecol. Resour.">
        <title>The genomes of chicory, endive, great burdock and yacon provide insights into Asteraceae palaeo-polyploidization history and plant inulin production.</title>
        <authorList>
            <person name="Fan W."/>
            <person name="Wang S."/>
            <person name="Wang H."/>
            <person name="Wang A."/>
            <person name="Jiang F."/>
            <person name="Liu H."/>
            <person name="Zhao H."/>
            <person name="Xu D."/>
            <person name="Zhang Y."/>
        </authorList>
    </citation>
    <scope>NUCLEOTIDE SEQUENCE [LARGE SCALE GENOMIC DNA]</scope>
    <source>
        <strain evidence="2">cv. Niubang</strain>
    </source>
</reference>
<reference evidence="1 2" key="2">
    <citation type="journal article" date="2022" name="Mol. Ecol. Resour.">
        <title>The genomes of chicory, endive, great burdock and yacon provide insights into Asteraceae paleo-polyploidization history and plant inulin production.</title>
        <authorList>
            <person name="Fan W."/>
            <person name="Wang S."/>
            <person name="Wang H."/>
            <person name="Wang A."/>
            <person name="Jiang F."/>
            <person name="Liu H."/>
            <person name="Zhao H."/>
            <person name="Xu D."/>
            <person name="Zhang Y."/>
        </authorList>
    </citation>
    <scope>NUCLEOTIDE SEQUENCE [LARGE SCALE GENOMIC DNA]</scope>
    <source>
        <strain evidence="2">cv. Niubang</strain>
    </source>
</reference>
<sequence length="107" mass="11627">MASTTNTILLSSNFLLSSSSPKTPKSLRTRFVIPKSILNNQSNSSKHLSFQSKATLAALLFSSITTPQALALDTNPPPSSPPQNPLRDQLIEQNSLKNSRFSPNKMS</sequence>